<protein>
    <submittedName>
        <fullName evidence="2">Uncharacterized protein</fullName>
    </submittedName>
</protein>
<evidence type="ECO:0000256" key="1">
    <source>
        <dbReference type="SAM" id="Phobius"/>
    </source>
</evidence>
<accession>A0A3E4S687</accession>
<reference evidence="2 3" key="1">
    <citation type="submission" date="2018-08" db="EMBL/GenBank/DDBJ databases">
        <title>A genome reference for cultivated species of the human gut microbiota.</title>
        <authorList>
            <person name="Zou Y."/>
            <person name="Xue W."/>
            <person name="Luo G."/>
        </authorList>
    </citation>
    <scope>NUCLEOTIDE SEQUENCE [LARGE SCALE GENOMIC DNA]</scope>
    <source>
        <strain evidence="2 3">TF06-45A</strain>
    </source>
</reference>
<dbReference type="EMBL" id="QSRZ01000006">
    <property type="protein sequence ID" value="RGL48550.1"/>
    <property type="molecule type" value="Genomic_DNA"/>
</dbReference>
<keyword evidence="1" id="KW-0472">Membrane</keyword>
<proteinExistence type="predicted"/>
<comment type="caution">
    <text evidence="2">The sequence shown here is derived from an EMBL/GenBank/DDBJ whole genome shotgun (WGS) entry which is preliminary data.</text>
</comment>
<dbReference type="RefSeq" id="WP_117712168.1">
    <property type="nucleotide sequence ID" value="NZ_QSRZ01000006.1"/>
</dbReference>
<feature type="transmembrane region" description="Helical" evidence="1">
    <location>
        <begin position="64"/>
        <end position="85"/>
    </location>
</feature>
<dbReference type="AlphaFoldDB" id="A0A3E4S687"/>
<dbReference type="Proteomes" id="UP000261288">
    <property type="component" value="Unassembled WGS sequence"/>
</dbReference>
<evidence type="ECO:0000313" key="2">
    <source>
        <dbReference type="EMBL" id="RGL48550.1"/>
    </source>
</evidence>
<sequence>MSFVALAVHVLLLMLVCWMGAETLASDDRLARQVFGKLSVLFGMYALMCSIIDVSNLVRGHAPLISLPASGIMSCGAVLYAIRYIGGYGRN</sequence>
<organism evidence="2 3">
    <name type="scientific">Bifidobacterium longum</name>
    <dbReference type="NCBI Taxonomy" id="216816"/>
    <lineage>
        <taxon>Bacteria</taxon>
        <taxon>Bacillati</taxon>
        <taxon>Actinomycetota</taxon>
        <taxon>Actinomycetes</taxon>
        <taxon>Bifidobacteriales</taxon>
        <taxon>Bifidobacteriaceae</taxon>
        <taxon>Bifidobacterium</taxon>
    </lineage>
</organism>
<name>A0A3E4S687_BIFLN</name>
<keyword evidence="1" id="KW-0812">Transmembrane</keyword>
<evidence type="ECO:0000313" key="3">
    <source>
        <dbReference type="Proteomes" id="UP000261288"/>
    </source>
</evidence>
<keyword evidence="1" id="KW-1133">Transmembrane helix</keyword>
<feature type="transmembrane region" description="Helical" evidence="1">
    <location>
        <begin position="35"/>
        <end position="52"/>
    </location>
</feature>
<gene>
    <name evidence="2" type="ORF">DXC63_05895</name>
</gene>